<dbReference type="GO" id="GO:0004725">
    <property type="term" value="F:protein tyrosine phosphatase activity"/>
    <property type="evidence" value="ECO:0007669"/>
    <property type="project" value="UniProtKB-EC"/>
</dbReference>
<keyword evidence="4" id="KW-1185">Reference proteome</keyword>
<dbReference type="PANTHER" id="PTHR11717">
    <property type="entry name" value="LOW MOLECULAR WEIGHT PROTEIN TYROSINE PHOSPHATASE"/>
    <property type="match status" value="1"/>
</dbReference>
<gene>
    <name evidence="3" type="ORF">ABA31_10500</name>
</gene>
<reference evidence="3 4" key="1">
    <citation type="submission" date="2019-07" db="EMBL/GenBank/DDBJ databases">
        <title>Whole genome shotgun sequence of Agrococcus baldri NBRC 103055.</title>
        <authorList>
            <person name="Hosoyama A."/>
            <person name="Uohara A."/>
            <person name="Ohji S."/>
            <person name="Ichikawa N."/>
        </authorList>
    </citation>
    <scope>NUCLEOTIDE SEQUENCE [LARGE SCALE GENOMIC DNA]</scope>
    <source>
        <strain evidence="3 4">NBRC 103055</strain>
    </source>
</reference>
<dbReference type="Gene3D" id="3.40.50.2300">
    <property type="match status" value="1"/>
</dbReference>
<sequence length="216" mass="22771">MPRHAESPHEQGSVFRILAVCTGNICRSPQVEQLLRVRLPLAIPGADATTVQVASAGTMALDGDTMEPRAAAEAVRLGIDDATAHRARALTAAQIEASDLVIALAHEHRSAAVRAVPRANHRTFTLIELTRVVEMLAADDAPRGVEPLGDDGVAAFLRRVVTAAAAARGLLPLAATKHIDIDDPYGRSHAAYRRSADALAEHVDRLAAALAALATQ</sequence>
<dbReference type="EC" id="3.1.3.48" evidence="1"/>
<dbReference type="SUPFAM" id="SSF52788">
    <property type="entry name" value="Phosphotyrosine protein phosphatases I"/>
    <property type="match status" value="1"/>
</dbReference>
<proteinExistence type="predicted"/>
<evidence type="ECO:0000313" key="3">
    <source>
        <dbReference type="EMBL" id="GEK79699.1"/>
    </source>
</evidence>
<dbReference type="SMART" id="SM00226">
    <property type="entry name" value="LMWPc"/>
    <property type="match status" value="1"/>
</dbReference>
<evidence type="ECO:0000259" key="2">
    <source>
        <dbReference type="SMART" id="SM00226"/>
    </source>
</evidence>
<dbReference type="EMBL" id="BJUU01000004">
    <property type="protein sequence ID" value="GEK79699.1"/>
    <property type="molecule type" value="Genomic_DNA"/>
</dbReference>
<evidence type="ECO:0000256" key="1">
    <source>
        <dbReference type="ARBA" id="ARBA00013064"/>
    </source>
</evidence>
<dbReference type="InterPro" id="IPR050438">
    <property type="entry name" value="LMW_PTPase"/>
</dbReference>
<dbReference type="AlphaFoldDB" id="A0AA87RAV5"/>
<protein>
    <recommendedName>
        <fullName evidence="1">protein-tyrosine-phosphatase</fullName>
        <ecNumber evidence="1">3.1.3.48</ecNumber>
    </recommendedName>
</protein>
<comment type="caution">
    <text evidence="3">The sequence shown here is derived from an EMBL/GenBank/DDBJ whole genome shotgun (WGS) entry which is preliminary data.</text>
</comment>
<dbReference type="PANTHER" id="PTHR11717:SF7">
    <property type="entry name" value="LOW MOLECULAR WEIGHT PHOSPHOTYROSINE PROTEIN PHOSPHATASE"/>
    <property type="match status" value="1"/>
</dbReference>
<dbReference type="InterPro" id="IPR023485">
    <property type="entry name" value="Ptyr_pPase"/>
</dbReference>
<organism evidence="3 4">
    <name type="scientific">Agrococcus baldri</name>
    <dbReference type="NCBI Taxonomy" id="153730"/>
    <lineage>
        <taxon>Bacteria</taxon>
        <taxon>Bacillati</taxon>
        <taxon>Actinomycetota</taxon>
        <taxon>Actinomycetes</taxon>
        <taxon>Micrococcales</taxon>
        <taxon>Microbacteriaceae</taxon>
        <taxon>Agrococcus</taxon>
    </lineage>
</organism>
<dbReference type="RefSeq" id="WP_146793320.1">
    <property type="nucleotide sequence ID" value="NZ_BJUU01000004.1"/>
</dbReference>
<name>A0AA87RAV5_9MICO</name>
<evidence type="ECO:0000313" key="4">
    <source>
        <dbReference type="Proteomes" id="UP000321749"/>
    </source>
</evidence>
<accession>A0AA87RAV5</accession>
<dbReference type="Pfam" id="PF01451">
    <property type="entry name" value="LMWPc"/>
    <property type="match status" value="1"/>
</dbReference>
<dbReference type="Proteomes" id="UP000321749">
    <property type="component" value="Unassembled WGS sequence"/>
</dbReference>
<dbReference type="InterPro" id="IPR036196">
    <property type="entry name" value="Ptyr_pPase_sf"/>
</dbReference>
<feature type="domain" description="Phosphotyrosine protein phosphatase I" evidence="2">
    <location>
        <begin position="15"/>
        <end position="209"/>
    </location>
</feature>